<dbReference type="RefSeq" id="WP_200171318.1">
    <property type="nucleotide sequence ID" value="NZ_BAABKQ010000001.1"/>
</dbReference>
<dbReference type="EMBL" id="BAABKQ010000001">
    <property type="protein sequence ID" value="GAA4824591.1"/>
    <property type="molecule type" value="Genomic_DNA"/>
</dbReference>
<protein>
    <submittedName>
        <fullName evidence="3">TIGR01777 family oxidoreductase</fullName>
    </submittedName>
</protein>
<dbReference type="Pfam" id="PF01370">
    <property type="entry name" value="Epimerase"/>
    <property type="match status" value="1"/>
</dbReference>
<accession>A0ABP9D1R4</accession>
<reference evidence="3" key="1">
    <citation type="journal article" date="2014" name="Int. J. Syst. Evol. Microbiol.">
        <title>Complete genome of a new Firmicutes species belonging to the dominant human colonic microbiota ('Ruminococcus bicirculans') reveals two chromosomes and a selective capacity to utilize plant glucans.</title>
        <authorList>
            <consortium name="NISC Comparative Sequencing Program"/>
            <person name="Wegmann U."/>
            <person name="Louis P."/>
            <person name="Goesmann A."/>
            <person name="Henrissat B."/>
            <person name="Duncan S.H."/>
            <person name="Flint H.J."/>
        </authorList>
    </citation>
    <scope>NUCLEOTIDE SEQUENCE</scope>
    <source>
        <strain evidence="3">JCM 18542</strain>
    </source>
</reference>
<dbReference type="PANTHER" id="PTHR48079">
    <property type="entry name" value="PROTEIN YEEZ"/>
    <property type="match status" value="1"/>
</dbReference>
<evidence type="ECO:0000313" key="3">
    <source>
        <dbReference type="EMBL" id="GAA4824591.1"/>
    </source>
</evidence>
<evidence type="ECO:0000313" key="2">
    <source>
        <dbReference type="EMBL" id="GAA4802510.1"/>
    </source>
</evidence>
<name>A0ABP9D1R4_9ACTN</name>
<dbReference type="PANTHER" id="PTHR48079:SF6">
    <property type="entry name" value="NAD(P)-BINDING DOMAIN-CONTAINING PROTEIN-RELATED"/>
    <property type="match status" value="1"/>
</dbReference>
<sequence length="298" mass="31519">MSNSPEGTARRIVLLGAAGATGRSALEALRHAGYEVEAHSRRVGTGAALPRSDDGGVRWVGGDLLGDGAHLRRVLDGADAVVDMRVALPTSLRNAGAIRQYRAVRDGGVRALVDAALQFRIPRIVHDTITMIYRDGGDAWLNESSPVEAPGPMRANLAGEAHVRRFTEGGGTGVSLRLGQVHGAPADDPMMAMIESVARRGWFALAGRDGSYLSSIALSDVGRAVVAALDAPAGLYNVAEEPRTRGEWRREIARRVGRDDLHALPGLVAGPLGRSQRVSSARFTDATGWEPQAEPFGA</sequence>
<dbReference type="Gene3D" id="3.40.50.720">
    <property type="entry name" value="NAD(P)-binding Rossmann-like Domain"/>
    <property type="match status" value="1"/>
</dbReference>
<evidence type="ECO:0000313" key="4">
    <source>
        <dbReference type="Proteomes" id="UP001500839"/>
    </source>
</evidence>
<keyword evidence="4" id="KW-1185">Reference proteome</keyword>
<reference evidence="4" key="2">
    <citation type="journal article" date="2019" name="Int. J. Syst. Evol. Microbiol.">
        <title>The Global Catalogue of Microorganisms (GCM) 10K type strain sequencing project: providing services to taxonomists for standard genome sequencing and annotation.</title>
        <authorList>
            <consortium name="The Broad Institute Genomics Platform"/>
            <consortium name="The Broad Institute Genome Sequencing Center for Infectious Disease"/>
            <person name="Wu L."/>
            <person name="Ma J."/>
        </authorList>
    </citation>
    <scope>NUCLEOTIDE SEQUENCE [LARGE SCALE GENOMIC DNA]</scope>
    <source>
        <strain evidence="4">JCM 18542</strain>
    </source>
</reference>
<evidence type="ECO:0000259" key="1">
    <source>
        <dbReference type="Pfam" id="PF01370"/>
    </source>
</evidence>
<dbReference type="InterPro" id="IPR036291">
    <property type="entry name" value="NAD(P)-bd_dom_sf"/>
</dbReference>
<dbReference type="Proteomes" id="UP001500839">
    <property type="component" value="Unassembled WGS sequence"/>
</dbReference>
<dbReference type="InterPro" id="IPR051783">
    <property type="entry name" value="NAD(P)-dependent_oxidoreduct"/>
</dbReference>
<dbReference type="EMBL" id="BAABKQ010000001">
    <property type="protein sequence ID" value="GAA4802510.1"/>
    <property type="molecule type" value="Genomic_DNA"/>
</dbReference>
<dbReference type="SUPFAM" id="SSF51735">
    <property type="entry name" value="NAD(P)-binding Rossmann-fold domains"/>
    <property type="match status" value="1"/>
</dbReference>
<feature type="domain" description="NAD-dependent epimerase/dehydratase" evidence="1">
    <location>
        <begin position="12"/>
        <end position="238"/>
    </location>
</feature>
<gene>
    <name evidence="2" type="ORF">GCM10023353_00600</name>
    <name evidence="3" type="ORF">GCM10023353_37120</name>
</gene>
<organism evidence="3 4">
    <name type="scientific">Tomitella cavernea</name>
    <dbReference type="NCBI Taxonomy" id="1387982"/>
    <lineage>
        <taxon>Bacteria</taxon>
        <taxon>Bacillati</taxon>
        <taxon>Actinomycetota</taxon>
        <taxon>Actinomycetes</taxon>
        <taxon>Mycobacteriales</taxon>
        <taxon>Tomitella</taxon>
    </lineage>
</organism>
<dbReference type="InterPro" id="IPR001509">
    <property type="entry name" value="Epimerase_deHydtase"/>
</dbReference>
<comment type="caution">
    <text evidence="3">The sequence shown here is derived from an EMBL/GenBank/DDBJ whole genome shotgun (WGS) entry which is preliminary data.</text>
</comment>
<proteinExistence type="predicted"/>
<reference evidence="3" key="3">
    <citation type="submission" date="2023-12" db="EMBL/GenBank/DDBJ databases">
        <authorList>
            <person name="Sun Q."/>
            <person name="Inoue M."/>
        </authorList>
    </citation>
    <scope>NUCLEOTIDE SEQUENCE</scope>
    <source>
        <strain evidence="3">JCM 18542</strain>
    </source>
</reference>